<reference evidence="3 4" key="1">
    <citation type="submission" date="2016-10" db="EMBL/GenBank/DDBJ databases">
        <authorList>
            <person name="de Groot N.N."/>
        </authorList>
    </citation>
    <scope>NUCLEOTIDE SEQUENCE [LARGE SCALE GENOMIC DNA]</scope>
    <source>
        <strain evidence="3 4">AR40</strain>
    </source>
</reference>
<feature type="transmembrane region" description="Helical" evidence="2">
    <location>
        <begin position="89"/>
        <end position="106"/>
    </location>
</feature>
<feature type="transmembrane region" description="Helical" evidence="2">
    <location>
        <begin position="20"/>
        <end position="38"/>
    </location>
</feature>
<feature type="transmembrane region" description="Helical" evidence="2">
    <location>
        <begin position="249"/>
        <end position="271"/>
    </location>
</feature>
<evidence type="ECO:0000313" key="4">
    <source>
        <dbReference type="Proteomes" id="UP000182584"/>
    </source>
</evidence>
<dbReference type="AlphaFoldDB" id="A0A1H9NUY5"/>
<dbReference type="RefSeq" id="WP_074754810.1">
    <property type="nucleotide sequence ID" value="NZ_FOGJ01000005.1"/>
</dbReference>
<feature type="compositionally biased region" description="Low complexity" evidence="1">
    <location>
        <begin position="352"/>
        <end position="369"/>
    </location>
</feature>
<sequence length="396" mass="43617">MATLLELKQILKSYYVKFEFYITLVWKFFLTLITLNVINSKIGCQEALTSPLIVLMCSLLCAILPQTFIIILSSLFIMAHLWALSMETAVIALAVFMVMYLLYYRFSPNDSTVLILTALCFSLHIPYVMPLAVGLLGSAHAVVSVIFGVVVYYYLNYISDNTSIFMSGASDDDSSAAVIARVQSIVDGVFASKVMISVIVVFAITTLIVYIIRCLSIKHSWDVAIVTGTITLMIGMLVANVAGDAGFSVIGVIFGSVLAGLAMKVLEFFAFNLDYKRIENVQFEDDDYYYYVKAVPKVAVATPDRKVKQINRATTPHTEERTERVERNTTRSQSQQRPGSAAGNAASHVQRSRNAGSASGRSQQQSRSRVANNHAAGNRQSRNSQGASSLRSNRSE</sequence>
<feature type="compositionally biased region" description="Polar residues" evidence="1">
    <location>
        <begin position="378"/>
        <end position="396"/>
    </location>
</feature>
<name>A0A1H9NUY5_BUTFI</name>
<feature type="transmembrane region" description="Helical" evidence="2">
    <location>
        <begin position="224"/>
        <end position="243"/>
    </location>
</feature>
<keyword evidence="2" id="KW-0472">Membrane</keyword>
<dbReference type="EMBL" id="FOGJ01000005">
    <property type="protein sequence ID" value="SER39701.1"/>
    <property type="molecule type" value="Genomic_DNA"/>
</dbReference>
<organism evidence="3 4">
    <name type="scientific">Butyrivibrio fibrisolvens</name>
    <dbReference type="NCBI Taxonomy" id="831"/>
    <lineage>
        <taxon>Bacteria</taxon>
        <taxon>Bacillati</taxon>
        <taxon>Bacillota</taxon>
        <taxon>Clostridia</taxon>
        <taxon>Lachnospirales</taxon>
        <taxon>Lachnospiraceae</taxon>
        <taxon>Butyrivibrio</taxon>
    </lineage>
</organism>
<feature type="transmembrane region" description="Helical" evidence="2">
    <location>
        <begin position="50"/>
        <end position="83"/>
    </location>
</feature>
<dbReference type="Proteomes" id="UP000182584">
    <property type="component" value="Unassembled WGS sequence"/>
</dbReference>
<dbReference type="eggNOG" id="ENOG502Z9W3">
    <property type="taxonomic scope" value="Bacteria"/>
</dbReference>
<keyword evidence="2" id="KW-0812">Transmembrane</keyword>
<evidence type="ECO:0000256" key="2">
    <source>
        <dbReference type="SAM" id="Phobius"/>
    </source>
</evidence>
<protein>
    <submittedName>
        <fullName evidence="3">Uncharacterized protein</fullName>
    </submittedName>
</protein>
<feature type="region of interest" description="Disordered" evidence="1">
    <location>
        <begin position="308"/>
        <end position="396"/>
    </location>
</feature>
<feature type="transmembrane region" description="Helical" evidence="2">
    <location>
        <begin position="194"/>
        <end position="212"/>
    </location>
</feature>
<keyword evidence="2" id="KW-1133">Transmembrane helix</keyword>
<gene>
    <name evidence="3" type="ORF">SAMN04487884_10530</name>
</gene>
<feature type="transmembrane region" description="Helical" evidence="2">
    <location>
        <begin position="127"/>
        <end position="155"/>
    </location>
</feature>
<feature type="compositionally biased region" description="Basic and acidic residues" evidence="1">
    <location>
        <begin position="317"/>
        <end position="329"/>
    </location>
</feature>
<proteinExistence type="predicted"/>
<accession>A0A1H9NUY5</accession>
<evidence type="ECO:0000313" key="3">
    <source>
        <dbReference type="EMBL" id="SER39701.1"/>
    </source>
</evidence>
<evidence type="ECO:0000256" key="1">
    <source>
        <dbReference type="SAM" id="MobiDB-lite"/>
    </source>
</evidence>